<dbReference type="HAMAP" id="MF_00800">
    <property type="entry name" value="UPF0340"/>
    <property type="match status" value="1"/>
</dbReference>
<sequence>MNKTIDLDKLSRDVTSLTEDVIEKSNIKAGELFVLGCSSSEVIGGVIGKNSSLEVGEVIVEAMLEVLENYRINFAVQGCEHINRALVVERTVMEAEKFEEVSVIPAVHAGGSCSLAAFNRFNDPVEVEHIVAKAGIDIGDTAIGMHIKHVAVPIRPKEKFLGEAHVTALGSRPKLIGGARAVYE</sequence>
<reference evidence="2 3" key="1">
    <citation type="submission" date="2017-05" db="EMBL/GenBank/DDBJ databases">
        <title>Vagococcus spp. assemblies.</title>
        <authorList>
            <person name="Gulvik C.A."/>
        </authorList>
    </citation>
    <scope>NUCLEOTIDE SEQUENCE [LARGE SCALE GENOMIC DNA]</scope>
    <source>
        <strain evidence="2 3">CCUG 51432</strain>
    </source>
</reference>
<accession>A0A430AP44</accession>
<dbReference type="InterPro" id="IPR006340">
    <property type="entry name" value="DUF436"/>
</dbReference>
<keyword evidence="3" id="KW-1185">Reference proteome</keyword>
<dbReference type="EMBL" id="NGKA01000018">
    <property type="protein sequence ID" value="RSU09826.1"/>
    <property type="molecule type" value="Genomic_DNA"/>
</dbReference>
<dbReference type="OrthoDB" id="9803187at2"/>
<dbReference type="InterPro" id="IPR028345">
    <property type="entry name" value="Antibiotic_NAT-like"/>
</dbReference>
<comment type="similarity">
    <text evidence="1">Belongs to the UPF0340 family.</text>
</comment>
<dbReference type="RefSeq" id="WP_126809716.1">
    <property type="nucleotide sequence ID" value="NZ_NGKA01000018.1"/>
</dbReference>
<evidence type="ECO:0000313" key="3">
    <source>
        <dbReference type="Proteomes" id="UP000287605"/>
    </source>
</evidence>
<dbReference type="NCBIfam" id="TIGR01440">
    <property type="entry name" value="TIGR01440 family protein"/>
    <property type="match status" value="1"/>
</dbReference>
<dbReference type="AlphaFoldDB" id="A0A430AP44"/>
<protein>
    <recommendedName>
        <fullName evidence="1">UPF0340 protein CBF29_10675</fullName>
    </recommendedName>
</protein>
<dbReference type="SUPFAM" id="SSF110710">
    <property type="entry name" value="TTHA0583/YokD-like"/>
    <property type="match status" value="1"/>
</dbReference>
<gene>
    <name evidence="2" type="ORF">CBF29_10675</name>
</gene>
<dbReference type="Gene3D" id="3.40.50.10360">
    <property type="entry name" value="Hypothetical protein TT1679"/>
    <property type="match status" value="1"/>
</dbReference>
<comment type="caution">
    <text evidence="2">The sequence shown here is derived from an EMBL/GenBank/DDBJ whole genome shotgun (WGS) entry which is preliminary data.</text>
</comment>
<proteinExistence type="inferred from homology"/>
<dbReference type="Pfam" id="PF04260">
    <property type="entry name" value="DUF436"/>
    <property type="match status" value="1"/>
</dbReference>
<name>A0A430AP44_9ENTE</name>
<dbReference type="Proteomes" id="UP000287605">
    <property type="component" value="Unassembled WGS sequence"/>
</dbReference>
<evidence type="ECO:0000313" key="2">
    <source>
        <dbReference type="EMBL" id="RSU09826.1"/>
    </source>
</evidence>
<organism evidence="2 3">
    <name type="scientific">Vagococcus elongatus</name>
    <dbReference type="NCBI Taxonomy" id="180344"/>
    <lineage>
        <taxon>Bacteria</taxon>
        <taxon>Bacillati</taxon>
        <taxon>Bacillota</taxon>
        <taxon>Bacilli</taxon>
        <taxon>Lactobacillales</taxon>
        <taxon>Enterococcaceae</taxon>
        <taxon>Vagococcus</taxon>
    </lineage>
</organism>
<dbReference type="PIRSF" id="PIRSF007510">
    <property type="entry name" value="UCP007510"/>
    <property type="match status" value="1"/>
</dbReference>
<evidence type="ECO:0000256" key="1">
    <source>
        <dbReference type="HAMAP-Rule" id="MF_00800"/>
    </source>
</evidence>